<feature type="non-terminal residue" evidence="14">
    <location>
        <position position="311"/>
    </location>
</feature>
<dbReference type="EMBL" id="SHBE01000007">
    <property type="protein sequence ID" value="RZO25984.1"/>
    <property type="molecule type" value="Genomic_DNA"/>
</dbReference>
<dbReference type="InterPro" id="IPR012910">
    <property type="entry name" value="Plug_dom"/>
</dbReference>
<dbReference type="Pfam" id="PF07715">
    <property type="entry name" value="Plug"/>
    <property type="match status" value="1"/>
</dbReference>
<dbReference type="GO" id="GO:0009279">
    <property type="term" value="C:cell outer membrane"/>
    <property type="evidence" value="ECO:0007669"/>
    <property type="project" value="UniProtKB-SubCell"/>
</dbReference>
<gene>
    <name evidence="14" type="ORF">EVA92_03735</name>
</gene>
<dbReference type="InterPro" id="IPR036942">
    <property type="entry name" value="Beta-barrel_TonB_sf"/>
</dbReference>
<evidence type="ECO:0000256" key="9">
    <source>
        <dbReference type="ARBA" id="ARBA00023136"/>
    </source>
</evidence>
<reference evidence="14 15" key="1">
    <citation type="submission" date="2019-02" db="EMBL/GenBank/DDBJ databases">
        <title>Prokaryotic population dynamics and viral predation in marine succession experiment using metagenomics: the confinement effect.</title>
        <authorList>
            <person name="Haro-Moreno J.M."/>
            <person name="Rodriguez-Valera F."/>
            <person name="Lopez-Perez M."/>
        </authorList>
    </citation>
    <scope>NUCLEOTIDE SEQUENCE [LARGE SCALE GENOMIC DNA]</scope>
    <source>
        <strain evidence="14">MED-G159</strain>
    </source>
</reference>
<evidence type="ECO:0000256" key="6">
    <source>
        <dbReference type="ARBA" id="ARBA00023004"/>
    </source>
</evidence>
<keyword evidence="5 11" id="KW-0812">Transmembrane</keyword>
<keyword evidence="12" id="KW-0732">Signal</keyword>
<dbReference type="AlphaFoldDB" id="A0A520MXQ6"/>
<comment type="subcellular location">
    <subcellularLocation>
        <location evidence="1 11">Cell outer membrane</location>
        <topology evidence="1 11">Multi-pass membrane protein</topology>
    </subcellularLocation>
</comment>
<keyword evidence="8" id="KW-0798">TonB box</keyword>
<evidence type="ECO:0000256" key="11">
    <source>
        <dbReference type="PROSITE-ProRule" id="PRU01360"/>
    </source>
</evidence>
<keyword evidence="9 11" id="KW-0472">Membrane</keyword>
<dbReference type="PROSITE" id="PS52016">
    <property type="entry name" value="TONB_DEPENDENT_REC_3"/>
    <property type="match status" value="1"/>
</dbReference>
<dbReference type="SUPFAM" id="SSF56935">
    <property type="entry name" value="Porins"/>
    <property type="match status" value="1"/>
</dbReference>
<comment type="similarity">
    <text evidence="11">Belongs to the TonB-dependent receptor family.</text>
</comment>
<feature type="signal peptide" evidence="12">
    <location>
        <begin position="1"/>
        <end position="18"/>
    </location>
</feature>
<dbReference type="PANTHER" id="PTHR32552:SF81">
    <property type="entry name" value="TONB-DEPENDENT OUTER MEMBRANE RECEPTOR"/>
    <property type="match status" value="1"/>
</dbReference>
<dbReference type="Proteomes" id="UP000315825">
    <property type="component" value="Unassembled WGS sequence"/>
</dbReference>
<dbReference type="Gene3D" id="2.40.170.20">
    <property type="entry name" value="TonB-dependent receptor, beta-barrel domain"/>
    <property type="match status" value="1"/>
</dbReference>
<dbReference type="InterPro" id="IPR039426">
    <property type="entry name" value="TonB-dep_rcpt-like"/>
</dbReference>
<protein>
    <recommendedName>
        <fullName evidence="13">TonB-dependent receptor plug domain-containing protein</fullName>
    </recommendedName>
</protein>
<sequence length="311" mass="34154">MRYLLFLIILLCSSFSFAQEDDESLDNIEEVVTSAFRKETALQDTGLAVTVITATDIESKNLKEFYDFQFNVPGVQFQKGNFSGTGVRIRGLSNYAVGGSFTGVATYRLDDNNVGATSMAIGELWDIDSFEVLRGPQGTLYGGNNPAGTFLISSKDPGAEVDGYFRAEFGDLNMQRYTAAFTINPGEKFRTRVSLRSLTRDGYVQNVFNGTDVDDRKFLGVRVKSIFDFSDDTSATLTLVSNNMNDSRNRTQRAACNSDPIMGCEQWGDSLPLKGSSHSGVTAFGTVDFLTLNYPGDLIAPDLRLSYNDDA</sequence>
<evidence type="ECO:0000256" key="1">
    <source>
        <dbReference type="ARBA" id="ARBA00004571"/>
    </source>
</evidence>
<accession>A0A520MXQ6</accession>
<evidence type="ECO:0000256" key="4">
    <source>
        <dbReference type="ARBA" id="ARBA00022496"/>
    </source>
</evidence>
<keyword evidence="3 11" id="KW-1134">Transmembrane beta strand</keyword>
<keyword evidence="7" id="KW-0406">Ion transport</keyword>
<evidence type="ECO:0000256" key="12">
    <source>
        <dbReference type="SAM" id="SignalP"/>
    </source>
</evidence>
<evidence type="ECO:0000256" key="5">
    <source>
        <dbReference type="ARBA" id="ARBA00022692"/>
    </source>
</evidence>
<keyword evidence="4" id="KW-0410">Iron transport</keyword>
<evidence type="ECO:0000313" key="15">
    <source>
        <dbReference type="Proteomes" id="UP000315825"/>
    </source>
</evidence>
<organism evidence="14 15">
    <name type="scientific">SAR86 cluster bacterium</name>
    <dbReference type="NCBI Taxonomy" id="2030880"/>
    <lineage>
        <taxon>Bacteria</taxon>
        <taxon>Pseudomonadati</taxon>
        <taxon>Pseudomonadota</taxon>
        <taxon>Gammaproteobacteria</taxon>
        <taxon>SAR86 cluster</taxon>
    </lineage>
</organism>
<dbReference type="PANTHER" id="PTHR32552">
    <property type="entry name" value="FERRICHROME IRON RECEPTOR-RELATED"/>
    <property type="match status" value="1"/>
</dbReference>
<dbReference type="GO" id="GO:0006826">
    <property type="term" value="P:iron ion transport"/>
    <property type="evidence" value="ECO:0007669"/>
    <property type="project" value="UniProtKB-KW"/>
</dbReference>
<evidence type="ECO:0000256" key="7">
    <source>
        <dbReference type="ARBA" id="ARBA00023065"/>
    </source>
</evidence>
<comment type="caution">
    <text evidence="14">The sequence shown here is derived from an EMBL/GenBank/DDBJ whole genome shotgun (WGS) entry which is preliminary data.</text>
</comment>
<evidence type="ECO:0000313" key="14">
    <source>
        <dbReference type="EMBL" id="RZO25984.1"/>
    </source>
</evidence>
<name>A0A520MXQ6_9GAMM</name>
<evidence type="ECO:0000259" key="13">
    <source>
        <dbReference type="Pfam" id="PF07715"/>
    </source>
</evidence>
<evidence type="ECO:0000256" key="8">
    <source>
        <dbReference type="ARBA" id="ARBA00023077"/>
    </source>
</evidence>
<keyword evidence="10 11" id="KW-0998">Cell outer membrane</keyword>
<proteinExistence type="inferred from homology"/>
<feature type="domain" description="TonB-dependent receptor plug" evidence="13">
    <location>
        <begin position="42"/>
        <end position="149"/>
    </location>
</feature>
<keyword evidence="6" id="KW-0408">Iron</keyword>
<evidence type="ECO:0000256" key="2">
    <source>
        <dbReference type="ARBA" id="ARBA00022448"/>
    </source>
</evidence>
<keyword evidence="2 11" id="KW-0813">Transport</keyword>
<feature type="chain" id="PRO_5021864095" description="TonB-dependent receptor plug domain-containing protein" evidence="12">
    <location>
        <begin position="19"/>
        <end position="311"/>
    </location>
</feature>
<evidence type="ECO:0000256" key="10">
    <source>
        <dbReference type="ARBA" id="ARBA00023237"/>
    </source>
</evidence>
<evidence type="ECO:0000256" key="3">
    <source>
        <dbReference type="ARBA" id="ARBA00022452"/>
    </source>
</evidence>